<evidence type="ECO:0000313" key="8">
    <source>
        <dbReference type="EMBL" id="MFC5069189.1"/>
    </source>
</evidence>
<comment type="similarity">
    <text evidence="5">Belongs to the Omp25/RopB family.</text>
</comment>
<dbReference type="Gene3D" id="2.40.160.20">
    <property type="match status" value="1"/>
</dbReference>
<gene>
    <name evidence="8" type="ORF">ACFPFW_14320</name>
</gene>
<evidence type="ECO:0000256" key="1">
    <source>
        <dbReference type="ARBA" id="ARBA00004442"/>
    </source>
</evidence>
<evidence type="ECO:0000256" key="2">
    <source>
        <dbReference type="ARBA" id="ARBA00022729"/>
    </source>
</evidence>
<evidence type="ECO:0000313" key="9">
    <source>
        <dbReference type="Proteomes" id="UP001595796"/>
    </source>
</evidence>
<accession>A0ABV9Z3U7</accession>
<sequence length="214" mass="23063">MKRILLAGAAFAALSTAAMAADMPIMAPEAALAPVDIWSGQYAGIQGGFAWGEFDDDTLADTFDAEGGFGGLYYGSNWQFGNWVLGLDGSVSFADISVDDDAYPAGDDFKIQGFSASRARVGYAFDNVLLYAAGGFSLARAELDVAGVDDDQWLKGFTVGAGLETKFAENWSARIEYMYFNWGDEDFDVPAAVNIDVEDTHMIRAGIAYHFNLF</sequence>
<dbReference type="SUPFAM" id="SSF56925">
    <property type="entry name" value="OMPA-like"/>
    <property type="match status" value="1"/>
</dbReference>
<dbReference type="RefSeq" id="WP_114957688.1">
    <property type="nucleotide sequence ID" value="NZ_JBHSJF010000006.1"/>
</dbReference>
<keyword evidence="9" id="KW-1185">Reference proteome</keyword>
<feature type="domain" description="Outer membrane protein beta-barrel" evidence="7">
    <location>
        <begin position="11"/>
        <end position="211"/>
    </location>
</feature>
<feature type="signal peptide" evidence="6">
    <location>
        <begin position="1"/>
        <end position="20"/>
    </location>
</feature>
<evidence type="ECO:0000259" key="7">
    <source>
        <dbReference type="Pfam" id="PF13505"/>
    </source>
</evidence>
<evidence type="ECO:0000256" key="5">
    <source>
        <dbReference type="ARBA" id="ARBA00038306"/>
    </source>
</evidence>
<dbReference type="Proteomes" id="UP001595796">
    <property type="component" value="Unassembled WGS sequence"/>
</dbReference>
<keyword evidence="3" id="KW-0472">Membrane</keyword>
<keyword evidence="4" id="KW-0998">Cell outer membrane</keyword>
<dbReference type="EMBL" id="JBHSJF010000006">
    <property type="protein sequence ID" value="MFC5069189.1"/>
    <property type="molecule type" value="Genomic_DNA"/>
</dbReference>
<dbReference type="InterPro" id="IPR027385">
    <property type="entry name" value="Beta-barrel_OMP"/>
</dbReference>
<dbReference type="InterPro" id="IPR011250">
    <property type="entry name" value="OMP/PagP_B-barrel"/>
</dbReference>
<reference evidence="9" key="1">
    <citation type="journal article" date="2019" name="Int. J. Syst. Evol. Microbiol.">
        <title>The Global Catalogue of Microorganisms (GCM) 10K type strain sequencing project: providing services to taxonomists for standard genome sequencing and annotation.</title>
        <authorList>
            <consortium name="The Broad Institute Genomics Platform"/>
            <consortium name="The Broad Institute Genome Sequencing Center for Infectious Disease"/>
            <person name="Wu L."/>
            <person name="Ma J."/>
        </authorList>
    </citation>
    <scope>NUCLEOTIDE SEQUENCE [LARGE SCALE GENOMIC DNA]</scope>
    <source>
        <strain evidence="9">CGMCC 1.16444</strain>
    </source>
</reference>
<dbReference type="PANTHER" id="PTHR34001">
    <property type="entry name" value="BLL7405 PROTEIN"/>
    <property type="match status" value="1"/>
</dbReference>
<comment type="subcellular location">
    <subcellularLocation>
        <location evidence="1">Cell outer membrane</location>
    </subcellularLocation>
</comment>
<evidence type="ECO:0000256" key="4">
    <source>
        <dbReference type="ARBA" id="ARBA00023237"/>
    </source>
</evidence>
<protein>
    <submittedName>
        <fullName evidence="8">Outer membrane protein</fullName>
    </submittedName>
</protein>
<keyword evidence="2 6" id="KW-0732">Signal</keyword>
<dbReference type="PANTHER" id="PTHR34001:SF3">
    <property type="entry name" value="BLL7405 PROTEIN"/>
    <property type="match status" value="1"/>
</dbReference>
<dbReference type="InterPro" id="IPR051692">
    <property type="entry name" value="OMP-like"/>
</dbReference>
<comment type="caution">
    <text evidence="8">The sequence shown here is derived from an EMBL/GenBank/DDBJ whole genome shotgun (WGS) entry which is preliminary data.</text>
</comment>
<proteinExistence type="inferred from homology"/>
<evidence type="ECO:0000256" key="6">
    <source>
        <dbReference type="SAM" id="SignalP"/>
    </source>
</evidence>
<evidence type="ECO:0000256" key="3">
    <source>
        <dbReference type="ARBA" id="ARBA00023136"/>
    </source>
</evidence>
<organism evidence="8 9">
    <name type="scientific">Flaviflagellibacter deserti</name>
    <dbReference type="NCBI Taxonomy" id="2267266"/>
    <lineage>
        <taxon>Bacteria</taxon>
        <taxon>Pseudomonadati</taxon>
        <taxon>Pseudomonadota</taxon>
        <taxon>Alphaproteobacteria</taxon>
        <taxon>Hyphomicrobiales</taxon>
        <taxon>Flaviflagellibacter</taxon>
    </lineage>
</organism>
<feature type="chain" id="PRO_5045731572" evidence="6">
    <location>
        <begin position="21"/>
        <end position="214"/>
    </location>
</feature>
<name>A0ABV9Z3U7_9HYPH</name>
<dbReference type="Pfam" id="PF13505">
    <property type="entry name" value="OMP_b-brl"/>
    <property type="match status" value="1"/>
</dbReference>